<dbReference type="EMBL" id="JAUUTY010000459">
    <property type="protein sequence ID" value="KAK1601338.1"/>
    <property type="molecule type" value="Genomic_DNA"/>
</dbReference>
<sequence>MRRIGPPSCGGNLDKQDMKIELEREKVEAAKMEAHAAAIKDTNEATQLSLAKMSQESKILMADMEKMDPLARAWHEMYCARIGQEVLAARSVLASPSAPSTFMPSSAPSTFMSPPAPSTFMSFPATVDPVAAMELPPGLADGEEVVEVESPLTPFIFHLISWLGS</sequence>
<gene>
    <name evidence="1" type="ORF">QYE76_016493</name>
</gene>
<dbReference type="Proteomes" id="UP001231189">
    <property type="component" value="Unassembled WGS sequence"/>
</dbReference>
<dbReference type="AlphaFoldDB" id="A0AAD8VDN0"/>
<proteinExistence type="predicted"/>
<reference evidence="1" key="1">
    <citation type="submission" date="2023-07" db="EMBL/GenBank/DDBJ databases">
        <title>A chromosome-level genome assembly of Lolium multiflorum.</title>
        <authorList>
            <person name="Chen Y."/>
            <person name="Copetti D."/>
            <person name="Kolliker R."/>
            <person name="Studer B."/>
        </authorList>
    </citation>
    <scope>NUCLEOTIDE SEQUENCE</scope>
    <source>
        <strain evidence="1">02402/16</strain>
        <tissue evidence="1">Leaf</tissue>
    </source>
</reference>
<keyword evidence="2" id="KW-1185">Reference proteome</keyword>
<name>A0AAD8VDN0_LOLMU</name>
<accession>A0AAD8VDN0</accession>
<organism evidence="1 2">
    <name type="scientific">Lolium multiflorum</name>
    <name type="common">Italian ryegrass</name>
    <name type="synonym">Lolium perenne subsp. multiflorum</name>
    <dbReference type="NCBI Taxonomy" id="4521"/>
    <lineage>
        <taxon>Eukaryota</taxon>
        <taxon>Viridiplantae</taxon>
        <taxon>Streptophyta</taxon>
        <taxon>Embryophyta</taxon>
        <taxon>Tracheophyta</taxon>
        <taxon>Spermatophyta</taxon>
        <taxon>Magnoliopsida</taxon>
        <taxon>Liliopsida</taxon>
        <taxon>Poales</taxon>
        <taxon>Poaceae</taxon>
        <taxon>BOP clade</taxon>
        <taxon>Pooideae</taxon>
        <taxon>Poodae</taxon>
        <taxon>Poeae</taxon>
        <taxon>Poeae Chloroplast Group 2 (Poeae type)</taxon>
        <taxon>Loliodinae</taxon>
        <taxon>Loliinae</taxon>
        <taxon>Lolium</taxon>
    </lineage>
</organism>
<protein>
    <submittedName>
        <fullName evidence="1">Uncharacterized protein</fullName>
    </submittedName>
</protein>
<evidence type="ECO:0000313" key="2">
    <source>
        <dbReference type="Proteomes" id="UP001231189"/>
    </source>
</evidence>
<evidence type="ECO:0000313" key="1">
    <source>
        <dbReference type="EMBL" id="KAK1601338.1"/>
    </source>
</evidence>
<comment type="caution">
    <text evidence="1">The sequence shown here is derived from an EMBL/GenBank/DDBJ whole genome shotgun (WGS) entry which is preliminary data.</text>
</comment>